<evidence type="ECO:0000313" key="2">
    <source>
        <dbReference type="Proteomes" id="UP000295192"/>
    </source>
</evidence>
<proteinExistence type="predicted"/>
<dbReference type="STRING" id="7232.A0A484BJ42"/>
<dbReference type="KEGG" id="dnv:108651865"/>
<dbReference type="EMBL" id="LSRL02000029">
    <property type="protein sequence ID" value="TDG48797.1"/>
    <property type="molecule type" value="Genomic_DNA"/>
</dbReference>
<gene>
    <name evidence="1" type="ORF">AWZ03_004700</name>
</gene>
<evidence type="ECO:0000313" key="1">
    <source>
        <dbReference type="EMBL" id="TDG48797.1"/>
    </source>
</evidence>
<sequence>MCTPRDDFITPDQVINLRCDKDVFTSKIHVQIKKSWMRPRFMFVFENGDLNTAAHCLAENMHEPFEPYPIASVAVQQSVRDEFIERVKYRFHQLQPHVATHPNFERSLKELQMGGIKYEVADIEDAPPVASPIIVTGNITHLFFSTAPTGVVTLKSFETISQAADIITREQPPFDVIHVFDESVATVYALAPRITGTQFYVNCMEVCLLPILPFYSSKQACCKLYDGYHFETLEMGGHWRIIVFPYHTSYMNHCCCPMDECYCTPNNHHCCE</sequence>
<dbReference type="OrthoDB" id="7881997at2759"/>
<dbReference type="InterPro" id="IPR009961">
    <property type="entry name" value="DUF1487"/>
</dbReference>
<accession>A0A484BJ42</accession>
<protein>
    <submittedName>
        <fullName evidence="1">Uncharacterized protein</fullName>
    </submittedName>
</protein>
<dbReference type="AlphaFoldDB" id="A0A484BJ42"/>
<dbReference type="OMA" id="YKRGYHY"/>
<dbReference type="PANTHER" id="PTHR21644">
    <property type="entry name" value="AT02555P-RELATED"/>
    <property type="match status" value="1"/>
</dbReference>
<dbReference type="PANTHER" id="PTHR21644:SF0">
    <property type="entry name" value="AT02555P-RELATED"/>
    <property type="match status" value="1"/>
</dbReference>
<dbReference type="Pfam" id="PF07368">
    <property type="entry name" value="DUF1487"/>
    <property type="match status" value="1"/>
</dbReference>
<comment type="caution">
    <text evidence="1">The sequence shown here is derived from an EMBL/GenBank/DDBJ whole genome shotgun (WGS) entry which is preliminary data.</text>
</comment>
<keyword evidence="2" id="KW-1185">Reference proteome</keyword>
<dbReference type="Proteomes" id="UP000295192">
    <property type="component" value="Unassembled WGS sequence"/>
</dbReference>
<reference evidence="1 2" key="1">
    <citation type="journal article" date="2019" name="J. Hered.">
        <title>An Improved Genome Assembly for Drosophila navojoa, the Basal Species in the mojavensis Cluster.</title>
        <authorList>
            <person name="Vanderlinde T."/>
            <person name="Dupim E.G."/>
            <person name="Nazario-Yepiz N.O."/>
            <person name="Carvalho A.B."/>
        </authorList>
    </citation>
    <scope>NUCLEOTIDE SEQUENCE [LARGE SCALE GENOMIC DNA]</scope>
    <source>
        <strain evidence="1">Navoj_Jal97</strain>
        <tissue evidence="1">Whole organism</tissue>
    </source>
</reference>
<name>A0A484BJ42_DRONA</name>
<organism evidence="1 2">
    <name type="scientific">Drosophila navojoa</name>
    <name type="common">Fruit fly</name>
    <dbReference type="NCBI Taxonomy" id="7232"/>
    <lineage>
        <taxon>Eukaryota</taxon>
        <taxon>Metazoa</taxon>
        <taxon>Ecdysozoa</taxon>
        <taxon>Arthropoda</taxon>
        <taxon>Hexapoda</taxon>
        <taxon>Insecta</taxon>
        <taxon>Pterygota</taxon>
        <taxon>Neoptera</taxon>
        <taxon>Endopterygota</taxon>
        <taxon>Diptera</taxon>
        <taxon>Brachycera</taxon>
        <taxon>Muscomorpha</taxon>
        <taxon>Ephydroidea</taxon>
        <taxon>Drosophilidae</taxon>
        <taxon>Drosophila</taxon>
    </lineage>
</organism>